<reference evidence="12" key="4">
    <citation type="submission" date="2022-10" db="EMBL/GenBank/DDBJ databases">
        <title>Human gut microbiome strain richness.</title>
        <authorList>
            <person name="Chen-Liaw A."/>
        </authorList>
    </citation>
    <scope>NUCLEOTIDE SEQUENCE</scope>
    <source>
        <strain evidence="12">1001283st1_A3_1001283B150304_161114</strain>
    </source>
</reference>
<keyword evidence="4 7" id="KW-0378">Hydrolase</keyword>
<dbReference type="InterPro" id="IPR023346">
    <property type="entry name" value="Lysozyme-like_dom_sf"/>
</dbReference>
<dbReference type="EMBL" id="JAHYQA010000004">
    <property type="protein sequence ID" value="MCE9237166.1"/>
    <property type="molecule type" value="Genomic_DNA"/>
</dbReference>
<comment type="catalytic activity">
    <reaction evidence="1 7">
        <text>Hydrolysis of (1-&gt;4)-beta-linkages between N-acetylmuramic acid and N-acetyl-D-glucosamine residues in a peptidoglycan and between N-acetyl-D-glucosamine residues in chitodextrins.</text>
        <dbReference type="EC" id="3.2.1.17"/>
    </reaction>
</comment>
<evidence type="ECO:0000256" key="2">
    <source>
        <dbReference type="ARBA" id="ARBA00022529"/>
    </source>
</evidence>
<dbReference type="Proteomes" id="UP001217776">
    <property type="component" value="Unassembled WGS sequence"/>
</dbReference>
<evidence type="ECO:0000313" key="9">
    <source>
        <dbReference type="EMBL" id="KAB4312199.1"/>
    </source>
</evidence>
<evidence type="ECO:0000256" key="7">
    <source>
        <dbReference type="RuleBase" id="RU003788"/>
    </source>
</evidence>
<evidence type="ECO:0000313" key="13">
    <source>
        <dbReference type="Proteomes" id="UP000095541"/>
    </source>
</evidence>
<dbReference type="AlphaFoldDB" id="A0A174R9K7"/>
<evidence type="ECO:0000256" key="6">
    <source>
        <dbReference type="ARBA" id="ARBA00023295"/>
    </source>
</evidence>
<dbReference type="GO" id="GO:0016998">
    <property type="term" value="P:cell wall macromolecule catabolic process"/>
    <property type="evidence" value="ECO:0007669"/>
    <property type="project" value="InterPro"/>
</dbReference>
<evidence type="ECO:0000313" key="10">
    <source>
        <dbReference type="EMBL" id="KAB4312247.1"/>
    </source>
</evidence>
<dbReference type="Gene3D" id="1.10.530.40">
    <property type="match status" value="1"/>
</dbReference>
<evidence type="ECO:0000313" key="11">
    <source>
        <dbReference type="EMBL" id="MCE9237166.1"/>
    </source>
</evidence>
<dbReference type="EMBL" id="JAQNVG010000009">
    <property type="protein sequence ID" value="MDC2235614.1"/>
    <property type="molecule type" value="Genomic_DNA"/>
</dbReference>
<dbReference type="GO" id="GO:0003796">
    <property type="term" value="F:lysozyme activity"/>
    <property type="evidence" value="ECO:0007669"/>
    <property type="project" value="UniProtKB-EC"/>
</dbReference>
<dbReference type="InterPro" id="IPR034690">
    <property type="entry name" value="Endolysin_T4_type"/>
</dbReference>
<dbReference type="GO" id="GO:0031640">
    <property type="term" value="P:killing of cells of another organism"/>
    <property type="evidence" value="ECO:0007669"/>
    <property type="project" value="UniProtKB-KW"/>
</dbReference>
<dbReference type="CDD" id="cd00737">
    <property type="entry name" value="lyz_endolysin_autolysin"/>
    <property type="match status" value="1"/>
</dbReference>
<dbReference type="GeneID" id="75114532"/>
<dbReference type="EC" id="3.2.1.17" evidence="7"/>
<dbReference type="InterPro" id="IPR051018">
    <property type="entry name" value="Bacteriophage_GH24"/>
</dbReference>
<organism evidence="8 13">
    <name type="scientific">Bacteroides thetaiotaomicron</name>
    <dbReference type="NCBI Taxonomy" id="818"/>
    <lineage>
        <taxon>Bacteria</taxon>
        <taxon>Pseudomonadati</taxon>
        <taxon>Bacteroidota</taxon>
        <taxon>Bacteroidia</taxon>
        <taxon>Bacteroidales</taxon>
        <taxon>Bacteroidaceae</taxon>
        <taxon>Bacteroides</taxon>
    </lineage>
</organism>
<dbReference type="EMBL" id="CZBI01000002">
    <property type="protein sequence ID" value="CUP80686.1"/>
    <property type="molecule type" value="Genomic_DNA"/>
</dbReference>
<dbReference type="InterPro" id="IPR002196">
    <property type="entry name" value="Glyco_hydro_24"/>
</dbReference>
<dbReference type="InterPro" id="IPR033907">
    <property type="entry name" value="Endolysin_autolysin"/>
</dbReference>
<dbReference type="HAMAP" id="MF_04110">
    <property type="entry name" value="ENDOLYSIN_T4"/>
    <property type="match status" value="1"/>
</dbReference>
<keyword evidence="5" id="KW-1035">Host cytoplasm</keyword>
<evidence type="ECO:0000256" key="5">
    <source>
        <dbReference type="ARBA" id="ARBA00023200"/>
    </source>
</evidence>
<dbReference type="EMBL" id="WCSY01000011">
    <property type="protein sequence ID" value="KAB4312199.1"/>
    <property type="molecule type" value="Genomic_DNA"/>
</dbReference>
<evidence type="ECO:0000256" key="3">
    <source>
        <dbReference type="ARBA" id="ARBA00022638"/>
    </source>
</evidence>
<dbReference type="GO" id="GO:0009253">
    <property type="term" value="P:peptidoglycan catabolic process"/>
    <property type="evidence" value="ECO:0007669"/>
    <property type="project" value="InterPro"/>
</dbReference>
<dbReference type="SUPFAM" id="SSF53955">
    <property type="entry name" value="Lysozyme-like"/>
    <property type="match status" value="1"/>
</dbReference>
<evidence type="ECO:0000256" key="4">
    <source>
        <dbReference type="ARBA" id="ARBA00022801"/>
    </source>
</evidence>
<protein>
    <recommendedName>
        <fullName evidence="7">Lysozyme</fullName>
        <ecNumber evidence="7">3.2.1.17</ecNumber>
    </recommendedName>
</protein>
<evidence type="ECO:0000256" key="1">
    <source>
        <dbReference type="ARBA" id="ARBA00000632"/>
    </source>
</evidence>
<sequence length="144" mass="16042">MRTTTGTKNKIKQFEGLRLKAYVCAAGVCTIGYGHTTGVKPGDVITEARADAFFESDIRAVENQVNALPLHLGQYQFDAVVSFCFNVGIGKFKKSTLYKKIRADAYEPSIPAEFKKWIYGGGKILPGLVTRREWEAKRYQGLTI</sequence>
<reference evidence="8 13" key="1">
    <citation type="submission" date="2015-09" db="EMBL/GenBank/DDBJ databases">
        <authorList>
            <consortium name="Pathogen Informatics"/>
        </authorList>
    </citation>
    <scope>NUCLEOTIDE SEQUENCE [LARGE SCALE GENOMIC DNA]</scope>
    <source>
        <strain evidence="8 13">2789STDY5834945</strain>
    </source>
</reference>
<dbReference type="Proteomes" id="UP000440614">
    <property type="component" value="Unassembled WGS sequence"/>
</dbReference>
<dbReference type="GO" id="GO:0042742">
    <property type="term" value="P:defense response to bacterium"/>
    <property type="evidence" value="ECO:0007669"/>
    <property type="project" value="UniProtKB-KW"/>
</dbReference>
<dbReference type="EMBL" id="WCSY01000011">
    <property type="protein sequence ID" value="KAB4312247.1"/>
    <property type="molecule type" value="Genomic_DNA"/>
</dbReference>
<comment type="similarity">
    <text evidence="7">Belongs to the glycosyl hydrolase 24 family.</text>
</comment>
<accession>A0A174R9K7</accession>
<evidence type="ECO:0000313" key="12">
    <source>
        <dbReference type="EMBL" id="MDC2235614.1"/>
    </source>
</evidence>
<reference evidence="9 14" key="2">
    <citation type="journal article" date="2019" name="Nat. Med.">
        <title>A library of human gut bacterial isolates paired with longitudinal multiomics data enables mechanistic microbiome research.</title>
        <authorList>
            <person name="Poyet M."/>
            <person name="Groussin M."/>
            <person name="Gibbons S.M."/>
            <person name="Avila-Pacheco J."/>
            <person name="Jiang X."/>
            <person name="Kearney S.M."/>
            <person name="Perrotta A.R."/>
            <person name="Berdy B."/>
            <person name="Zhao S."/>
            <person name="Lieberman T.D."/>
            <person name="Swanson P.K."/>
            <person name="Smith M."/>
            <person name="Roesemann S."/>
            <person name="Alexander J.E."/>
            <person name="Rich S.A."/>
            <person name="Livny J."/>
            <person name="Vlamakis H."/>
            <person name="Clish C."/>
            <person name="Bullock K."/>
            <person name="Deik A."/>
            <person name="Scott J."/>
            <person name="Pierce K.A."/>
            <person name="Xavier R.J."/>
            <person name="Alm E.J."/>
        </authorList>
    </citation>
    <scope>NUCLEOTIDE SEQUENCE [LARGE SCALE GENOMIC DNA]</scope>
    <source>
        <strain evidence="9 14">BIOML-A188</strain>
    </source>
</reference>
<dbReference type="InterPro" id="IPR023347">
    <property type="entry name" value="Lysozyme_dom_sf"/>
</dbReference>
<evidence type="ECO:0000313" key="8">
    <source>
        <dbReference type="EMBL" id="CUP80686.1"/>
    </source>
</evidence>
<dbReference type="Proteomes" id="UP000095541">
    <property type="component" value="Unassembled WGS sequence"/>
</dbReference>
<evidence type="ECO:0000313" key="14">
    <source>
        <dbReference type="Proteomes" id="UP000440614"/>
    </source>
</evidence>
<dbReference type="PANTHER" id="PTHR38107">
    <property type="match status" value="1"/>
</dbReference>
<dbReference type="PANTHER" id="PTHR38107:SF3">
    <property type="entry name" value="LYSOZYME RRRD-RELATED"/>
    <property type="match status" value="1"/>
</dbReference>
<keyword evidence="3 7" id="KW-0081">Bacteriolytic enzyme</keyword>
<reference evidence="11" key="3">
    <citation type="submission" date="2021-07" db="EMBL/GenBank/DDBJ databases">
        <title>Comparative genomics of Bacteroides fragilis group isolates reveals species-dependent resistance mechanisms and validates clinical tools for resistance prediction.</title>
        <authorList>
            <person name="Wallace M.J."/>
            <person name="Jean S."/>
            <person name="Wallace M.A."/>
            <person name="Carey-Ann B.D."/>
            <person name="Dantas G."/>
        </authorList>
    </citation>
    <scope>NUCLEOTIDE SEQUENCE</scope>
    <source>
        <strain evidence="11">BJH_160</strain>
    </source>
</reference>
<name>A0A174R9K7_BACT4</name>
<dbReference type="Proteomes" id="UP001200544">
    <property type="component" value="Unassembled WGS sequence"/>
</dbReference>
<keyword evidence="6 7" id="KW-0326">Glycosidase</keyword>
<proteinExistence type="inferred from homology"/>
<gene>
    <name evidence="8" type="ORF">ERS852557_01746</name>
    <name evidence="9" type="ORF">GAO51_12645</name>
    <name evidence="10" type="ORF">GAO51_12885</name>
    <name evidence="11" type="ORF">K0H07_08345</name>
    <name evidence="12" type="ORF">PO127_07620</name>
</gene>
<dbReference type="Pfam" id="PF00959">
    <property type="entry name" value="Phage_lysozyme"/>
    <property type="match status" value="1"/>
</dbReference>
<keyword evidence="2 7" id="KW-0929">Antimicrobial</keyword>
<dbReference type="RefSeq" id="WP_004325871.1">
    <property type="nucleotide sequence ID" value="NZ_CABJDH010000008.1"/>
</dbReference>